<proteinExistence type="predicted"/>
<dbReference type="EMBL" id="CM042009">
    <property type="protein sequence ID" value="KAI3792812.1"/>
    <property type="molecule type" value="Genomic_DNA"/>
</dbReference>
<reference evidence="1 2" key="2">
    <citation type="journal article" date="2022" name="Mol. Ecol. Resour.">
        <title>The genomes of chicory, endive, great burdock and yacon provide insights into Asteraceae paleo-polyploidization history and plant inulin production.</title>
        <authorList>
            <person name="Fan W."/>
            <person name="Wang S."/>
            <person name="Wang H."/>
            <person name="Wang A."/>
            <person name="Jiang F."/>
            <person name="Liu H."/>
            <person name="Zhao H."/>
            <person name="Xu D."/>
            <person name="Zhang Y."/>
        </authorList>
    </citation>
    <scope>NUCLEOTIDE SEQUENCE [LARGE SCALE GENOMIC DNA]</scope>
    <source>
        <strain evidence="2">cv. Punajuju</strain>
        <tissue evidence="1">Leaves</tissue>
    </source>
</reference>
<name>A0ACB9HB71_CICIN</name>
<protein>
    <submittedName>
        <fullName evidence="1">Uncharacterized protein</fullName>
    </submittedName>
</protein>
<gene>
    <name evidence="1" type="ORF">L2E82_06703</name>
</gene>
<organism evidence="1 2">
    <name type="scientific">Cichorium intybus</name>
    <name type="common">Chicory</name>
    <dbReference type="NCBI Taxonomy" id="13427"/>
    <lineage>
        <taxon>Eukaryota</taxon>
        <taxon>Viridiplantae</taxon>
        <taxon>Streptophyta</taxon>
        <taxon>Embryophyta</taxon>
        <taxon>Tracheophyta</taxon>
        <taxon>Spermatophyta</taxon>
        <taxon>Magnoliopsida</taxon>
        <taxon>eudicotyledons</taxon>
        <taxon>Gunneridae</taxon>
        <taxon>Pentapetalae</taxon>
        <taxon>asterids</taxon>
        <taxon>campanulids</taxon>
        <taxon>Asterales</taxon>
        <taxon>Asteraceae</taxon>
        <taxon>Cichorioideae</taxon>
        <taxon>Cichorieae</taxon>
        <taxon>Cichoriinae</taxon>
        <taxon>Cichorium</taxon>
    </lineage>
</organism>
<evidence type="ECO:0000313" key="2">
    <source>
        <dbReference type="Proteomes" id="UP001055811"/>
    </source>
</evidence>
<keyword evidence="2" id="KW-1185">Reference proteome</keyword>
<accession>A0ACB9HB71</accession>
<sequence>MRDEGSSVEKRGSGGGIIDAGVWRTKEDDAKQIDCKPDLLILVGETESDCGGGGGYPWLKKAVTRVDYGGDYVSVARVPVLSIIDGGVNQTKYHHRHPMICGSAVVGR</sequence>
<dbReference type="Proteomes" id="UP001055811">
    <property type="component" value="Linkage Group LG01"/>
</dbReference>
<evidence type="ECO:0000313" key="1">
    <source>
        <dbReference type="EMBL" id="KAI3792812.1"/>
    </source>
</evidence>
<reference evidence="2" key="1">
    <citation type="journal article" date="2022" name="Mol. Ecol. Resour.">
        <title>The genomes of chicory, endive, great burdock and yacon provide insights into Asteraceae palaeo-polyploidization history and plant inulin production.</title>
        <authorList>
            <person name="Fan W."/>
            <person name="Wang S."/>
            <person name="Wang H."/>
            <person name="Wang A."/>
            <person name="Jiang F."/>
            <person name="Liu H."/>
            <person name="Zhao H."/>
            <person name="Xu D."/>
            <person name="Zhang Y."/>
        </authorList>
    </citation>
    <scope>NUCLEOTIDE SEQUENCE [LARGE SCALE GENOMIC DNA]</scope>
    <source>
        <strain evidence="2">cv. Punajuju</strain>
    </source>
</reference>
<comment type="caution">
    <text evidence="1">The sequence shown here is derived from an EMBL/GenBank/DDBJ whole genome shotgun (WGS) entry which is preliminary data.</text>
</comment>